<dbReference type="GO" id="GO:0080120">
    <property type="term" value="P:CAAX-box protein maturation"/>
    <property type="evidence" value="ECO:0007669"/>
    <property type="project" value="UniProtKB-ARBA"/>
</dbReference>
<feature type="transmembrane region" description="Helical" evidence="1">
    <location>
        <begin position="99"/>
        <end position="116"/>
    </location>
</feature>
<organism evidence="3 4">
    <name type="scientific">Naasia lichenicola</name>
    <dbReference type="NCBI Taxonomy" id="2565933"/>
    <lineage>
        <taxon>Bacteria</taxon>
        <taxon>Bacillati</taxon>
        <taxon>Actinomycetota</taxon>
        <taxon>Actinomycetes</taxon>
        <taxon>Micrococcales</taxon>
        <taxon>Microbacteriaceae</taxon>
        <taxon>Naasia</taxon>
    </lineage>
</organism>
<dbReference type="GO" id="GO:0006508">
    <property type="term" value="P:proteolysis"/>
    <property type="evidence" value="ECO:0007669"/>
    <property type="project" value="UniProtKB-KW"/>
</dbReference>
<feature type="transmembrane region" description="Helical" evidence="1">
    <location>
        <begin position="210"/>
        <end position="227"/>
    </location>
</feature>
<dbReference type="GO" id="GO:0008237">
    <property type="term" value="F:metallopeptidase activity"/>
    <property type="evidence" value="ECO:0007669"/>
    <property type="project" value="UniProtKB-KW"/>
</dbReference>
<evidence type="ECO:0000313" key="4">
    <source>
        <dbReference type="Proteomes" id="UP000309133"/>
    </source>
</evidence>
<protein>
    <submittedName>
        <fullName evidence="3">CPBP family intramembrane metalloprotease</fullName>
    </submittedName>
</protein>
<comment type="caution">
    <text evidence="3">The sequence shown here is derived from an EMBL/GenBank/DDBJ whole genome shotgun (WGS) entry which is preliminary data.</text>
</comment>
<dbReference type="Pfam" id="PF02517">
    <property type="entry name" value="Rce1-like"/>
    <property type="match status" value="1"/>
</dbReference>
<dbReference type="OrthoDB" id="5113140at2"/>
<keyword evidence="4" id="KW-1185">Reference proteome</keyword>
<feature type="transmembrane region" description="Helical" evidence="1">
    <location>
        <begin position="128"/>
        <end position="149"/>
    </location>
</feature>
<dbReference type="AlphaFoldDB" id="A0A4S4FHV5"/>
<name>A0A4S4FHV5_9MICO</name>
<feature type="transmembrane region" description="Helical" evidence="1">
    <location>
        <begin position="67"/>
        <end position="87"/>
    </location>
</feature>
<gene>
    <name evidence="3" type="ORF">E6C64_14615</name>
</gene>
<keyword evidence="3" id="KW-0378">Hydrolase</keyword>
<feature type="transmembrane region" description="Helical" evidence="1">
    <location>
        <begin position="185"/>
        <end position="204"/>
    </location>
</feature>
<dbReference type="EMBL" id="SSSM01000005">
    <property type="protein sequence ID" value="THG29880.1"/>
    <property type="molecule type" value="Genomic_DNA"/>
</dbReference>
<keyword evidence="1" id="KW-0812">Transmembrane</keyword>
<reference evidence="3 4" key="1">
    <citation type="submission" date="2019-04" db="EMBL/GenBank/DDBJ databases">
        <authorList>
            <person name="Jiang L."/>
        </authorList>
    </citation>
    <scope>NUCLEOTIDE SEQUENCE [LARGE SCALE GENOMIC DNA]</scope>
    <source>
        <strain evidence="3 4">YIM 131853</strain>
    </source>
</reference>
<evidence type="ECO:0000259" key="2">
    <source>
        <dbReference type="Pfam" id="PF02517"/>
    </source>
</evidence>
<dbReference type="GO" id="GO:0004175">
    <property type="term" value="F:endopeptidase activity"/>
    <property type="evidence" value="ECO:0007669"/>
    <property type="project" value="UniProtKB-ARBA"/>
</dbReference>
<keyword evidence="1" id="KW-1133">Transmembrane helix</keyword>
<feature type="domain" description="CAAX prenyl protease 2/Lysostaphin resistance protein A-like" evidence="2">
    <location>
        <begin position="100"/>
        <end position="197"/>
    </location>
</feature>
<dbReference type="InterPro" id="IPR003675">
    <property type="entry name" value="Rce1/LyrA-like_dom"/>
</dbReference>
<feature type="transmembrane region" description="Helical" evidence="1">
    <location>
        <begin position="33"/>
        <end position="55"/>
    </location>
</feature>
<proteinExistence type="predicted"/>
<evidence type="ECO:0000256" key="1">
    <source>
        <dbReference type="SAM" id="Phobius"/>
    </source>
</evidence>
<evidence type="ECO:0000313" key="3">
    <source>
        <dbReference type="EMBL" id="THG29880.1"/>
    </source>
</evidence>
<keyword evidence="1" id="KW-0472">Membrane</keyword>
<sequence length="248" mass="26806">MDRMRAVAFGLIVHLLRFGLIWAGSSVAPIVGITGWWIGLFVNALCVLFAVILVTRLHLWRASGFLTAWRGWMALAALSLPVAEAAIRSTFGLEDRAPGVGWWALTLLLVGINEELISRVVVLHRMALSFPPVAAVALTAALFGAQHLSAFATTDRTASDILLNVVASACYGFALAAFQCRFSWIWPLMLVHAAADFTTILSRFHDPGDVLAIVTSVGFAVYGLILLRRARGTARAIPPRVPRTADSS</sequence>
<keyword evidence="3" id="KW-0645">Protease</keyword>
<keyword evidence="3" id="KW-0482">Metalloprotease</keyword>
<dbReference type="Proteomes" id="UP000309133">
    <property type="component" value="Unassembled WGS sequence"/>
</dbReference>
<accession>A0A4S4FHV5</accession>
<feature type="transmembrane region" description="Helical" evidence="1">
    <location>
        <begin position="161"/>
        <end position="178"/>
    </location>
</feature>